<sequence>RKAVVVGANVTEQCNGGTHNSNLLCALLSLRLEPQNRGMAKHMHIPTHGDRSITFMPIT</sequence>
<organism evidence="1 2">
    <name type="scientific">Aeromonas bestiarum</name>
    <dbReference type="NCBI Taxonomy" id="105751"/>
    <lineage>
        <taxon>Bacteria</taxon>
        <taxon>Pseudomonadati</taxon>
        <taxon>Pseudomonadota</taxon>
        <taxon>Gammaproteobacteria</taxon>
        <taxon>Aeromonadales</taxon>
        <taxon>Aeromonadaceae</taxon>
        <taxon>Aeromonas</taxon>
    </lineage>
</organism>
<feature type="non-terminal residue" evidence="1">
    <location>
        <position position="1"/>
    </location>
</feature>
<dbReference type="EMBL" id="JAOPLL010000091">
    <property type="protein sequence ID" value="MDM5074764.1"/>
    <property type="molecule type" value="Genomic_DNA"/>
</dbReference>
<evidence type="ECO:0000313" key="1">
    <source>
        <dbReference type="EMBL" id="MDM5074764.1"/>
    </source>
</evidence>
<proteinExistence type="predicted"/>
<reference evidence="1" key="1">
    <citation type="submission" date="2024-05" db="EMBL/GenBank/DDBJ databases">
        <title>WGS of Aeromonas isolates.</title>
        <authorList>
            <person name="Lee H."/>
        </authorList>
    </citation>
    <scope>NUCLEOTIDE SEQUENCE</scope>
    <source>
        <strain evidence="1">SU58-3</strain>
    </source>
</reference>
<dbReference type="RefSeq" id="WP_290019955.1">
    <property type="nucleotide sequence ID" value="NZ_JAOPLL010000091.1"/>
</dbReference>
<keyword evidence="2" id="KW-1185">Reference proteome</keyword>
<dbReference type="Proteomes" id="UP001168107">
    <property type="component" value="Unassembled WGS sequence"/>
</dbReference>
<comment type="caution">
    <text evidence="1">The sequence shown here is derived from an EMBL/GenBank/DDBJ whole genome shotgun (WGS) entry which is preliminary data.</text>
</comment>
<name>A0ABT7Q611_9GAMM</name>
<accession>A0ABT7Q611</accession>
<evidence type="ECO:0000313" key="2">
    <source>
        <dbReference type="Proteomes" id="UP001168107"/>
    </source>
</evidence>
<gene>
    <name evidence="1" type="ORF">OB935_23575</name>
</gene>
<protein>
    <submittedName>
        <fullName evidence="1">Uncharacterized protein</fullName>
    </submittedName>
</protein>